<feature type="compositionally biased region" description="Polar residues" evidence="1">
    <location>
        <begin position="1"/>
        <end position="11"/>
    </location>
</feature>
<sequence length="77" mass="8906">MRATTSPANNNQHERQLRRATGETSAHQQQRQQRTSEILTTPFLSFPTKLEFKDGSQQIRPRVLSICDFKTRLNLGH</sequence>
<evidence type="ECO:0000256" key="1">
    <source>
        <dbReference type="SAM" id="MobiDB-lite"/>
    </source>
</evidence>
<accession>A0A9J5XDH4</accession>
<proteinExistence type="predicted"/>
<dbReference type="AlphaFoldDB" id="A0A9J5XDH4"/>
<dbReference type="OrthoDB" id="10476314at2759"/>
<dbReference type="Proteomes" id="UP000824120">
    <property type="component" value="Chromosome 9"/>
</dbReference>
<dbReference type="EMBL" id="JACXVP010000009">
    <property type="protein sequence ID" value="KAG5586435.1"/>
    <property type="molecule type" value="Genomic_DNA"/>
</dbReference>
<gene>
    <name evidence="2" type="ORF">H5410_046869</name>
</gene>
<feature type="region of interest" description="Disordered" evidence="1">
    <location>
        <begin position="1"/>
        <end position="40"/>
    </location>
</feature>
<feature type="compositionally biased region" description="Basic and acidic residues" evidence="1">
    <location>
        <begin position="12"/>
        <end position="21"/>
    </location>
</feature>
<protein>
    <submittedName>
        <fullName evidence="2">Uncharacterized protein</fullName>
    </submittedName>
</protein>
<name>A0A9J5XDH4_SOLCO</name>
<keyword evidence="3" id="KW-1185">Reference proteome</keyword>
<comment type="caution">
    <text evidence="2">The sequence shown here is derived from an EMBL/GenBank/DDBJ whole genome shotgun (WGS) entry which is preliminary data.</text>
</comment>
<reference evidence="2 3" key="1">
    <citation type="submission" date="2020-09" db="EMBL/GenBank/DDBJ databases">
        <title>De no assembly of potato wild relative species, Solanum commersonii.</title>
        <authorList>
            <person name="Cho K."/>
        </authorList>
    </citation>
    <scope>NUCLEOTIDE SEQUENCE [LARGE SCALE GENOMIC DNA]</scope>
    <source>
        <strain evidence="2">LZ3.2</strain>
        <tissue evidence="2">Leaf</tissue>
    </source>
</reference>
<evidence type="ECO:0000313" key="3">
    <source>
        <dbReference type="Proteomes" id="UP000824120"/>
    </source>
</evidence>
<organism evidence="2 3">
    <name type="scientific">Solanum commersonii</name>
    <name type="common">Commerson's wild potato</name>
    <name type="synonym">Commerson's nightshade</name>
    <dbReference type="NCBI Taxonomy" id="4109"/>
    <lineage>
        <taxon>Eukaryota</taxon>
        <taxon>Viridiplantae</taxon>
        <taxon>Streptophyta</taxon>
        <taxon>Embryophyta</taxon>
        <taxon>Tracheophyta</taxon>
        <taxon>Spermatophyta</taxon>
        <taxon>Magnoliopsida</taxon>
        <taxon>eudicotyledons</taxon>
        <taxon>Gunneridae</taxon>
        <taxon>Pentapetalae</taxon>
        <taxon>asterids</taxon>
        <taxon>lamiids</taxon>
        <taxon>Solanales</taxon>
        <taxon>Solanaceae</taxon>
        <taxon>Solanoideae</taxon>
        <taxon>Solaneae</taxon>
        <taxon>Solanum</taxon>
    </lineage>
</organism>
<feature type="compositionally biased region" description="Polar residues" evidence="1">
    <location>
        <begin position="22"/>
        <end position="40"/>
    </location>
</feature>
<evidence type="ECO:0000313" key="2">
    <source>
        <dbReference type="EMBL" id="KAG5586435.1"/>
    </source>
</evidence>